<organism evidence="1 2">
    <name type="scientific">Coptis chinensis</name>
    <dbReference type="NCBI Taxonomy" id="261450"/>
    <lineage>
        <taxon>Eukaryota</taxon>
        <taxon>Viridiplantae</taxon>
        <taxon>Streptophyta</taxon>
        <taxon>Embryophyta</taxon>
        <taxon>Tracheophyta</taxon>
        <taxon>Spermatophyta</taxon>
        <taxon>Magnoliopsida</taxon>
        <taxon>Ranunculales</taxon>
        <taxon>Ranunculaceae</taxon>
        <taxon>Coptidoideae</taxon>
        <taxon>Coptis</taxon>
    </lineage>
</organism>
<evidence type="ECO:0000313" key="1">
    <source>
        <dbReference type="EMBL" id="KAF9619428.1"/>
    </source>
</evidence>
<sequence length="167" mass="19139">MGKKRNQDLRFTSSSIKIPCLSPPPSQNLTTSSPFLDFSNGPEPFCSISLNLNKTKESLDRFVSSITNHHRGSEQNHNSLGNLKDSLFSRATEIIKDKEEERVLVKDFKGLVLEGANQLPSKYFQDSFYQGYWNKTVNKKHLNDLRHSIDSWYRENGVFGTVNNNKR</sequence>
<reference evidence="1 2" key="1">
    <citation type="submission" date="2020-10" db="EMBL/GenBank/DDBJ databases">
        <title>The Coptis chinensis genome and diversification of protoberbering-type alkaloids.</title>
        <authorList>
            <person name="Wang B."/>
            <person name="Shu S."/>
            <person name="Song C."/>
            <person name="Liu Y."/>
        </authorList>
    </citation>
    <scope>NUCLEOTIDE SEQUENCE [LARGE SCALE GENOMIC DNA]</scope>
    <source>
        <strain evidence="1">HL-2020</strain>
        <tissue evidence="1">Leaf</tissue>
    </source>
</reference>
<proteinExistence type="predicted"/>
<comment type="caution">
    <text evidence="1">The sequence shown here is derived from an EMBL/GenBank/DDBJ whole genome shotgun (WGS) entry which is preliminary data.</text>
</comment>
<protein>
    <submittedName>
        <fullName evidence="1">Uncharacterized protein</fullName>
    </submittedName>
</protein>
<dbReference type="AlphaFoldDB" id="A0A835IMR8"/>
<accession>A0A835IMR8</accession>
<evidence type="ECO:0000313" key="2">
    <source>
        <dbReference type="Proteomes" id="UP000631114"/>
    </source>
</evidence>
<keyword evidence="2" id="KW-1185">Reference proteome</keyword>
<dbReference type="EMBL" id="JADFTS010000002">
    <property type="protein sequence ID" value="KAF9619428.1"/>
    <property type="molecule type" value="Genomic_DNA"/>
</dbReference>
<name>A0A835IMR8_9MAGN</name>
<dbReference type="Proteomes" id="UP000631114">
    <property type="component" value="Unassembled WGS sequence"/>
</dbReference>
<gene>
    <name evidence="1" type="ORF">IFM89_007003</name>
</gene>